<dbReference type="InterPro" id="IPR037522">
    <property type="entry name" value="HD_GYP_dom"/>
</dbReference>
<dbReference type="InterPro" id="IPR052020">
    <property type="entry name" value="Cyclic_di-GMP/3'3'-cGAMP_PDE"/>
</dbReference>
<dbReference type="InterPro" id="IPR006675">
    <property type="entry name" value="HDIG_dom"/>
</dbReference>
<feature type="domain" description="HD-GYP" evidence="1">
    <location>
        <begin position="14"/>
        <end position="206"/>
    </location>
</feature>
<dbReference type="NCBIfam" id="TIGR00277">
    <property type="entry name" value="HDIG"/>
    <property type="match status" value="1"/>
</dbReference>
<evidence type="ECO:0000259" key="1">
    <source>
        <dbReference type="PROSITE" id="PS51832"/>
    </source>
</evidence>
<proteinExistence type="predicted"/>
<keyword evidence="3" id="KW-1185">Reference proteome</keyword>
<dbReference type="Pfam" id="PF13487">
    <property type="entry name" value="HD_5"/>
    <property type="match status" value="1"/>
</dbReference>
<dbReference type="AlphaFoldDB" id="A0A511MYT2"/>
<dbReference type="Proteomes" id="UP000321306">
    <property type="component" value="Unassembled WGS sequence"/>
</dbReference>
<dbReference type="SUPFAM" id="SSF109604">
    <property type="entry name" value="HD-domain/PDEase-like"/>
    <property type="match status" value="1"/>
</dbReference>
<organism evidence="2 3">
    <name type="scientific">Deinococcus cellulosilyticus (strain DSM 18568 / NBRC 106333 / KACC 11606 / 5516J-15)</name>
    <dbReference type="NCBI Taxonomy" id="1223518"/>
    <lineage>
        <taxon>Bacteria</taxon>
        <taxon>Thermotogati</taxon>
        <taxon>Deinococcota</taxon>
        <taxon>Deinococci</taxon>
        <taxon>Deinococcales</taxon>
        <taxon>Deinococcaceae</taxon>
        <taxon>Deinococcus</taxon>
    </lineage>
</organism>
<name>A0A511MYT2_DEIC1</name>
<comment type="caution">
    <text evidence="2">The sequence shown here is derived from an EMBL/GenBank/DDBJ whole genome shotgun (WGS) entry which is preliminary data.</text>
</comment>
<evidence type="ECO:0000313" key="2">
    <source>
        <dbReference type="EMBL" id="GEM45765.1"/>
    </source>
</evidence>
<dbReference type="RefSeq" id="WP_146883354.1">
    <property type="nucleotide sequence ID" value="NZ_BJXB01000005.1"/>
</dbReference>
<dbReference type="Gene3D" id="1.10.3210.10">
    <property type="entry name" value="Hypothetical protein af1432"/>
    <property type="match status" value="1"/>
</dbReference>
<dbReference type="SMART" id="SM00471">
    <property type="entry name" value="HDc"/>
    <property type="match status" value="1"/>
</dbReference>
<dbReference type="InterPro" id="IPR003607">
    <property type="entry name" value="HD/PDEase_dom"/>
</dbReference>
<sequence length="206" mass="22975">MLELSELNSTFRFLPPMDFDGCTPWLTLMGFWNTEEVRHAEGVARWSVKIATELGWSALQCEELRQAALLHDIGKMALPQSIVFKPGQLTTEETRMLQQHTLFGMQVLGCVQNPVFAMAAQVAMTHHERFDGAGYPLGVSGKNIPLAGRIVAVADVFDALTRTRVYKEAWSAKDAIEFIQKESGKQFDPEVVQAFLKATVSEYPLA</sequence>
<dbReference type="PROSITE" id="PS51832">
    <property type="entry name" value="HD_GYP"/>
    <property type="match status" value="1"/>
</dbReference>
<gene>
    <name evidence="2" type="ORF">DC3_14000</name>
</gene>
<dbReference type="EMBL" id="BJXB01000005">
    <property type="protein sequence ID" value="GEM45765.1"/>
    <property type="molecule type" value="Genomic_DNA"/>
</dbReference>
<protein>
    <recommendedName>
        <fullName evidence="1">HD-GYP domain-containing protein</fullName>
    </recommendedName>
</protein>
<accession>A0A511MYT2</accession>
<dbReference type="OrthoDB" id="10822at2"/>
<dbReference type="CDD" id="cd00077">
    <property type="entry name" value="HDc"/>
    <property type="match status" value="1"/>
</dbReference>
<evidence type="ECO:0000313" key="3">
    <source>
        <dbReference type="Proteomes" id="UP000321306"/>
    </source>
</evidence>
<reference evidence="2 3" key="1">
    <citation type="submission" date="2019-07" db="EMBL/GenBank/DDBJ databases">
        <title>Whole genome shotgun sequence of Deinococcus cellulosilyticus NBRC 106333.</title>
        <authorList>
            <person name="Hosoyama A."/>
            <person name="Uohara A."/>
            <person name="Ohji S."/>
            <person name="Ichikawa N."/>
        </authorList>
    </citation>
    <scope>NUCLEOTIDE SEQUENCE [LARGE SCALE GENOMIC DNA]</scope>
    <source>
        <strain evidence="2 3">NBRC 106333</strain>
    </source>
</reference>
<dbReference type="PANTHER" id="PTHR45228">
    <property type="entry name" value="CYCLIC DI-GMP PHOSPHODIESTERASE TM_0186-RELATED"/>
    <property type="match status" value="1"/>
</dbReference>